<dbReference type="InterPro" id="IPR029479">
    <property type="entry name" value="Nitroreductase"/>
</dbReference>
<evidence type="ECO:0000259" key="8">
    <source>
        <dbReference type="Pfam" id="PF00881"/>
    </source>
</evidence>
<dbReference type="InterPro" id="IPR000415">
    <property type="entry name" value="Nitroreductase-like"/>
</dbReference>
<comment type="similarity">
    <text evidence="2">Belongs to the nitroreductase family.</text>
</comment>
<dbReference type="EC" id="6.3.2.34" evidence="9"/>
<keyword evidence="5" id="KW-0521">NADP</keyword>
<dbReference type="GO" id="GO:0052619">
    <property type="term" value="F:coenzyme F420-1:gamma-L-glutamate ligase activity"/>
    <property type="evidence" value="ECO:0007669"/>
    <property type="project" value="UniProtKB-EC"/>
</dbReference>
<dbReference type="RefSeq" id="WP_236329891.1">
    <property type="nucleotide sequence ID" value="NZ_CAKMMG010000001.1"/>
</dbReference>
<dbReference type="InterPro" id="IPR052530">
    <property type="entry name" value="NAD(P)H_nitroreductase"/>
</dbReference>
<keyword evidence="10" id="KW-1185">Reference proteome</keyword>
<keyword evidence="9" id="KW-0436">Ligase</keyword>
<gene>
    <name evidence="9" type="primary">fbiB</name>
    <name evidence="9" type="ORF">PAECIP111892_00750</name>
</gene>
<keyword evidence="7" id="KW-0520">NAD</keyword>
<evidence type="ECO:0000256" key="7">
    <source>
        <dbReference type="ARBA" id="ARBA00023027"/>
    </source>
</evidence>
<dbReference type="SUPFAM" id="SSF55469">
    <property type="entry name" value="FMN-dependent nitroreductase-like"/>
    <property type="match status" value="1"/>
</dbReference>
<evidence type="ECO:0000256" key="6">
    <source>
        <dbReference type="ARBA" id="ARBA00023002"/>
    </source>
</evidence>
<evidence type="ECO:0000256" key="1">
    <source>
        <dbReference type="ARBA" id="ARBA00001917"/>
    </source>
</evidence>
<dbReference type="CDD" id="cd02135">
    <property type="entry name" value="YdjA-like"/>
    <property type="match status" value="1"/>
</dbReference>
<evidence type="ECO:0000313" key="10">
    <source>
        <dbReference type="Proteomes" id="UP000838324"/>
    </source>
</evidence>
<dbReference type="EMBL" id="CAKMMG010000001">
    <property type="protein sequence ID" value="CAH1191803.1"/>
    <property type="molecule type" value="Genomic_DNA"/>
</dbReference>
<keyword evidence="6" id="KW-0560">Oxidoreductase</keyword>
<accession>A0ABM9BS65</accession>
<proteinExistence type="inferred from homology"/>
<name>A0ABM9BS65_9BACL</name>
<evidence type="ECO:0000256" key="5">
    <source>
        <dbReference type="ARBA" id="ARBA00022857"/>
    </source>
</evidence>
<protein>
    <submittedName>
        <fullName evidence="9">Bifunctional F420 biosynthesis protein FbiB</fullName>
        <ecNumber evidence="9">6.3.2.34</ecNumber>
    </submittedName>
</protein>
<keyword evidence="4" id="KW-0288">FMN</keyword>
<keyword evidence="3" id="KW-0285">Flavoprotein</keyword>
<comment type="caution">
    <text evidence="9">The sequence shown here is derived from an EMBL/GenBank/DDBJ whole genome shotgun (WGS) entry which is preliminary data.</text>
</comment>
<evidence type="ECO:0000256" key="2">
    <source>
        <dbReference type="ARBA" id="ARBA00007118"/>
    </source>
</evidence>
<dbReference type="InterPro" id="IPR026021">
    <property type="entry name" value="YdjA-like"/>
</dbReference>
<dbReference type="Pfam" id="PF00881">
    <property type="entry name" value="Nitroreductase"/>
    <property type="match status" value="1"/>
</dbReference>
<dbReference type="PANTHER" id="PTHR43821:SF1">
    <property type="entry name" value="NAD(P)H NITROREDUCTASE YDJA-RELATED"/>
    <property type="match status" value="1"/>
</dbReference>
<feature type="domain" description="Nitroreductase" evidence="8">
    <location>
        <begin position="56"/>
        <end position="140"/>
    </location>
</feature>
<dbReference type="Proteomes" id="UP000838324">
    <property type="component" value="Unassembled WGS sequence"/>
</dbReference>
<dbReference type="Gene3D" id="3.40.109.10">
    <property type="entry name" value="NADH Oxidase"/>
    <property type="match status" value="1"/>
</dbReference>
<evidence type="ECO:0000256" key="4">
    <source>
        <dbReference type="ARBA" id="ARBA00022643"/>
    </source>
</evidence>
<sequence>MTIIDLIKTRRTIKQFKPDAISEEAVLSWLEAASYAPNHRMTEPWEILFLGAETRAKLNHKTNFGGAPVVLALLSKPAATPFERDENVMAAACFAQNFLLAAHEAGVGAYWASLGALPHNRATLGVPEDYDVIGIFGIGYPEEVPALKPRSPLASKITYLT</sequence>
<comment type="cofactor">
    <cofactor evidence="1">
        <name>FMN</name>
        <dbReference type="ChEBI" id="CHEBI:58210"/>
    </cofactor>
</comment>
<evidence type="ECO:0000256" key="3">
    <source>
        <dbReference type="ARBA" id="ARBA00022630"/>
    </source>
</evidence>
<dbReference type="PANTHER" id="PTHR43821">
    <property type="entry name" value="NAD(P)H NITROREDUCTASE YDJA-RELATED"/>
    <property type="match status" value="1"/>
</dbReference>
<reference evidence="9" key="1">
    <citation type="submission" date="2022-01" db="EMBL/GenBank/DDBJ databases">
        <authorList>
            <person name="Criscuolo A."/>
        </authorList>
    </citation>
    <scope>NUCLEOTIDE SEQUENCE</scope>
    <source>
        <strain evidence="9">CIP111892</strain>
    </source>
</reference>
<evidence type="ECO:0000313" key="9">
    <source>
        <dbReference type="EMBL" id="CAH1191803.1"/>
    </source>
</evidence>
<organism evidence="9 10">
    <name type="scientific">Paenibacillus auburnensis</name>
    <dbReference type="NCBI Taxonomy" id="2905649"/>
    <lineage>
        <taxon>Bacteria</taxon>
        <taxon>Bacillati</taxon>
        <taxon>Bacillota</taxon>
        <taxon>Bacilli</taxon>
        <taxon>Bacillales</taxon>
        <taxon>Paenibacillaceae</taxon>
        <taxon>Paenibacillus</taxon>
    </lineage>
</organism>